<dbReference type="Proteomes" id="UP000051813">
    <property type="component" value="Unassembled WGS sequence"/>
</dbReference>
<keyword evidence="1" id="KW-0175">Coiled coil</keyword>
<name>A0A0R2BK59_9LACO</name>
<evidence type="ECO:0000313" key="5">
    <source>
        <dbReference type="Proteomes" id="UP000051813"/>
    </source>
</evidence>
<feature type="region of interest" description="Disordered" evidence="2">
    <location>
        <begin position="1"/>
        <end position="23"/>
    </location>
</feature>
<feature type="transmembrane region" description="Helical" evidence="3">
    <location>
        <begin position="168"/>
        <end position="188"/>
    </location>
</feature>
<evidence type="ECO:0000256" key="2">
    <source>
        <dbReference type="SAM" id="MobiDB-lite"/>
    </source>
</evidence>
<dbReference type="RefSeq" id="WP_192496371.1">
    <property type="nucleotide sequence ID" value="NZ_AYYK01000004.1"/>
</dbReference>
<keyword evidence="3" id="KW-0472">Membrane</keyword>
<keyword evidence="3" id="KW-1133">Transmembrane helix</keyword>
<sequence length="361" mass="38768">MAKKKSALETAQTKAKKLSEQTNKKIEELGGVTNELHKQLTEIQNIFDEIRGIPAKDKIQLSKLKKVRLEWEHQVEKIEADYKEAEVKAGGFGAAGAGAGIAVAALGPTVAMGVATTFGVASTGTAISTLSGAAATNAALAWLGGGALAAGGGGMAGGQILLALAGPVGWVIAGATLLGSGIFFFSALSDKKRLEKIFTNISNRDSNSFKLAIVELEERITRISNETKLLAKAIAEAKIFGTNYDDMTEQQQYELISFVNLMNSSTQLLVNPILGLQPKFTNVDLDNYFDASKAQKPSEEIQNLMVALGNLLYRIKLDDTDKKVLWKAIRSNKKFIKAIGIKKKDLELDILQDTIAALELN</sequence>
<proteinExistence type="predicted"/>
<accession>A0A0R2BK59</accession>
<reference evidence="4 5" key="1">
    <citation type="journal article" date="2015" name="Genome Announc.">
        <title>Expanding the biotechnology potential of lactobacilli through comparative genomics of 213 strains and associated genera.</title>
        <authorList>
            <person name="Sun Z."/>
            <person name="Harris H.M."/>
            <person name="McCann A."/>
            <person name="Guo C."/>
            <person name="Argimon S."/>
            <person name="Zhang W."/>
            <person name="Yang X."/>
            <person name="Jeffery I.B."/>
            <person name="Cooney J.C."/>
            <person name="Kagawa T.F."/>
            <person name="Liu W."/>
            <person name="Song Y."/>
            <person name="Salvetti E."/>
            <person name="Wrobel A."/>
            <person name="Rasinkangas P."/>
            <person name="Parkhill J."/>
            <person name="Rea M.C."/>
            <person name="O'Sullivan O."/>
            <person name="Ritari J."/>
            <person name="Douillard F.P."/>
            <person name="Paul Ross R."/>
            <person name="Yang R."/>
            <person name="Briner A.E."/>
            <person name="Felis G.E."/>
            <person name="de Vos W.M."/>
            <person name="Barrangou R."/>
            <person name="Klaenhammer T.R."/>
            <person name="Caufield P.W."/>
            <person name="Cui Y."/>
            <person name="Zhang H."/>
            <person name="O'Toole P.W."/>
        </authorList>
    </citation>
    <scope>NUCLEOTIDE SEQUENCE [LARGE SCALE GENOMIC DNA]</scope>
    <source>
        <strain evidence="4 5">DSM 20335</strain>
    </source>
</reference>
<feature type="coiled-coil region" evidence="1">
    <location>
        <begin position="61"/>
        <end position="88"/>
    </location>
</feature>
<gene>
    <name evidence="4" type="ORF">FC84_GL001427</name>
</gene>
<evidence type="ECO:0000313" key="4">
    <source>
        <dbReference type="EMBL" id="KRM79253.1"/>
    </source>
</evidence>
<protein>
    <submittedName>
        <fullName evidence="4">Uncharacterized protein</fullName>
    </submittedName>
</protein>
<organism evidence="4 5">
    <name type="scientific">Lapidilactobacillus dextrinicus DSM 20335</name>
    <dbReference type="NCBI Taxonomy" id="1423738"/>
    <lineage>
        <taxon>Bacteria</taxon>
        <taxon>Bacillati</taxon>
        <taxon>Bacillota</taxon>
        <taxon>Bacilli</taxon>
        <taxon>Lactobacillales</taxon>
        <taxon>Lactobacillaceae</taxon>
        <taxon>Lapidilactobacillus</taxon>
    </lineage>
</organism>
<dbReference type="AlphaFoldDB" id="A0A0R2BK59"/>
<feature type="transmembrane region" description="Helical" evidence="3">
    <location>
        <begin position="140"/>
        <end position="162"/>
    </location>
</feature>
<keyword evidence="3" id="KW-0812">Transmembrane</keyword>
<evidence type="ECO:0000256" key="1">
    <source>
        <dbReference type="SAM" id="Coils"/>
    </source>
</evidence>
<dbReference type="STRING" id="1423738.FC84_GL001427"/>
<dbReference type="PATRIC" id="fig|1423738.3.peg.1442"/>
<dbReference type="EMBL" id="AYYK01000004">
    <property type="protein sequence ID" value="KRM79253.1"/>
    <property type="molecule type" value="Genomic_DNA"/>
</dbReference>
<comment type="caution">
    <text evidence="4">The sequence shown here is derived from an EMBL/GenBank/DDBJ whole genome shotgun (WGS) entry which is preliminary data.</text>
</comment>
<keyword evidence="5" id="KW-1185">Reference proteome</keyword>
<evidence type="ECO:0000256" key="3">
    <source>
        <dbReference type="SAM" id="Phobius"/>
    </source>
</evidence>